<feature type="transmembrane region" description="Helical" evidence="20">
    <location>
        <begin position="87"/>
        <end position="114"/>
    </location>
</feature>
<keyword evidence="20" id="KW-0812">Transmembrane</keyword>
<evidence type="ECO:0000256" key="13">
    <source>
        <dbReference type="ARBA" id="ARBA00022884"/>
    </source>
</evidence>
<dbReference type="SUPFAM" id="SSF52540">
    <property type="entry name" value="P-loop containing nucleoside triphosphate hydrolases"/>
    <property type="match status" value="1"/>
</dbReference>
<evidence type="ECO:0000259" key="23">
    <source>
        <dbReference type="PROSITE" id="PS51192"/>
    </source>
</evidence>
<evidence type="ECO:0000313" key="27">
    <source>
        <dbReference type="Proteomes" id="UP001374535"/>
    </source>
</evidence>
<comment type="cofactor">
    <cofactor evidence="1">
        <name>Mn(2+)</name>
        <dbReference type="ChEBI" id="CHEBI:29035"/>
    </cofactor>
</comment>
<evidence type="ECO:0000259" key="24">
    <source>
        <dbReference type="PROSITE" id="PS51194"/>
    </source>
</evidence>
<evidence type="ECO:0000256" key="3">
    <source>
        <dbReference type="ARBA" id="ARBA00004123"/>
    </source>
</evidence>
<keyword evidence="6" id="KW-0677">Repeat</keyword>
<evidence type="ECO:0000256" key="17">
    <source>
        <dbReference type="ARBA" id="ARBA00035116"/>
    </source>
</evidence>
<feature type="domain" description="RNase III" evidence="21">
    <location>
        <begin position="1364"/>
        <end position="1507"/>
    </location>
</feature>
<dbReference type="InterPro" id="IPR001650">
    <property type="entry name" value="Helicase_C-like"/>
</dbReference>
<keyword evidence="20" id="KW-1133">Transmembrane helix</keyword>
<evidence type="ECO:0000256" key="14">
    <source>
        <dbReference type="ARBA" id="ARBA00023158"/>
    </source>
</evidence>
<dbReference type="PANTHER" id="PTHR14950:SF46">
    <property type="entry name" value="ENDORIBONUCLEASE DICER HOMOLOG 3"/>
    <property type="match status" value="1"/>
</dbReference>
<dbReference type="InterPro" id="IPR005034">
    <property type="entry name" value="Dicer_dimerisation"/>
</dbReference>
<evidence type="ECO:0000256" key="16">
    <source>
        <dbReference type="ARBA" id="ARBA00023242"/>
    </source>
</evidence>
<evidence type="ECO:0000256" key="9">
    <source>
        <dbReference type="ARBA" id="ARBA00022801"/>
    </source>
</evidence>
<dbReference type="GO" id="GO:0005524">
    <property type="term" value="F:ATP binding"/>
    <property type="evidence" value="ECO:0007669"/>
    <property type="project" value="UniProtKB-KW"/>
</dbReference>
<dbReference type="Gene3D" id="3.40.50.300">
    <property type="entry name" value="P-loop containing nucleotide triphosphate hydrolases"/>
    <property type="match status" value="2"/>
</dbReference>
<organism evidence="26 27">
    <name type="scientific">Vigna mungo</name>
    <name type="common">Black gram</name>
    <name type="synonym">Phaseolus mungo</name>
    <dbReference type="NCBI Taxonomy" id="3915"/>
    <lineage>
        <taxon>Eukaryota</taxon>
        <taxon>Viridiplantae</taxon>
        <taxon>Streptophyta</taxon>
        <taxon>Embryophyta</taxon>
        <taxon>Tracheophyta</taxon>
        <taxon>Spermatophyta</taxon>
        <taxon>Magnoliopsida</taxon>
        <taxon>eudicotyledons</taxon>
        <taxon>Gunneridae</taxon>
        <taxon>Pentapetalae</taxon>
        <taxon>rosids</taxon>
        <taxon>fabids</taxon>
        <taxon>Fabales</taxon>
        <taxon>Fabaceae</taxon>
        <taxon>Papilionoideae</taxon>
        <taxon>50 kb inversion clade</taxon>
        <taxon>NPAAA clade</taxon>
        <taxon>indigoferoid/millettioid clade</taxon>
        <taxon>Phaseoleae</taxon>
        <taxon>Vigna</taxon>
    </lineage>
</organism>
<dbReference type="GO" id="GO:0004525">
    <property type="term" value="F:ribonuclease III activity"/>
    <property type="evidence" value="ECO:0007669"/>
    <property type="project" value="InterPro"/>
</dbReference>
<dbReference type="Gene3D" id="2.170.260.10">
    <property type="entry name" value="paz domain"/>
    <property type="match status" value="1"/>
</dbReference>
<dbReference type="Pfam" id="PF00636">
    <property type="entry name" value="Ribonuclease_3"/>
    <property type="match status" value="2"/>
</dbReference>
<dbReference type="PROSITE" id="PS50821">
    <property type="entry name" value="PAZ"/>
    <property type="match status" value="1"/>
</dbReference>
<keyword evidence="8" id="KW-0255">Endonuclease</keyword>
<dbReference type="PROSITE" id="PS51327">
    <property type="entry name" value="DICER_DSRBF"/>
    <property type="match status" value="1"/>
</dbReference>
<comment type="cofactor">
    <cofactor evidence="2">
        <name>Mg(2+)</name>
        <dbReference type="ChEBI" id="CHEBI:18420"/>
    </cofactor>
</comment>
<dbReference type="FunFam" id="1.10.1520.10:FF:000004">
    <property type="entry name" value="Endoribonuclease dicer-like 1"/>
    <property type="match status" value="1"/>
</dbReference>
<feature type="domain" description="Helicase ATP-binding" evidence="23">
    <location>
        <begin position="45"/>
        <end position="239"/>
    </location>
</feature>
<dbReference type="FunFam" id="3.40.50.300:FF:000705">
    <property type="entry name" value="Endoribonuclease dicer-like protein"/>
    <property type="match status" value="1"/>
</dbReference>
<keyword evidence="13 18" id="KW-0694">RNA-binding</keyword>
<dbReference type="InterPro" id="IPR036085">
    <property type="entry name" value="PAZ_dom_sf"/>
</dbReference>
<evidence type="ECO:0000256" key="7">
    <source>
        <dbReference type="ARBA" id="ARBA00022741"/>
    </source>
</evidence>
<evidence type="ECO:0000256" key="10">
    <source>
        <dbReference type="ARBA" id="ARBA00022806"/>
    </source>
</evidence>
<evidence type="ECO:0000256" key="18">
    <source>
        <dbReference type="PROSITE-ProRule" id="PRU00657"/>
    </source>
</evidence>
<evidence type="ECO:0000259" key="21">
    <source>
        <dbReference type="PROSITE" id="PS50142"/>
    </source>
</evidence>
<evidence type="ECO:0000256" key="6">
    <source>
        <dbReference type="ARBA" id="ARBA00022737"/>
    </source>
</evidence>
<keyword evidence="20" id="KW-0472">Membrane</keyword>
<feature type="compositionally biased region" description="Polar residues" evidence="19">
    <location>
        <begin position="1"/>
        <end position="14"/>
    </location>
</feature>
<evidence type="ECO:0000313" key="26">
    <source>
        <dbReference type="EMBL" id="WVZ18937.1"/>
    </source>
</evidence>
<keyword evidence="14" id="KW-0943">RNA-mediated gene silencing</keyword>
<sequence>MNFNHDSSDHNQNQSKKRKQPDVDNYTSLELSTSNMNPRSYQIEVFEVARRRNTIAVLDTGSGKTLIAVMIMKEVGQTIKSLGMKKLIVFLAPTVHLVNQASYILTLFLLLLIFHKCVKQFNNIRYLTDFQVEEYYGAKGVDTWTLKTWEQEISNNDVLVMTPQILLDALRKAFVRLEMICLIVIDECHRATGNHPYTKIMKEFYHQAKEKPKIFGMTASPVGKRGVSSTTDCEDQISELESILDSQRYTVEDRAEMSRYILSAKESCRFHDQARFSALSLKPKIEALWSKRKILTEFNLFGQFDALLSENKSNYMDVENKFKTLSQRMSNELGKILHCLEDLGILCAYECITFVEEVMKLIEESLHSDDKNILGVDFDYSKAEDMGHISPKLLELIKIFQSLGESSQVLCLIFVDRIITAKVIERFAKKVPQISHFSVSYLTGNSTSVDAVAPKRQKEILESFRSGKVNLLFTTDVLEEGIHVPNCSCVIRFDLPKTVRSYVQSRGRSRQANSQFVVMLERQIFSISFFWQLALSIPQYPRDLCTQIILERTCGPFDPAVKMGTSLHLGGNLKQRNQLFDIIRSERSMTDASIHKDHESNLRVFTVGKTDTYYVDSTGASVTLDSSVNLIHRYCGTLPQDQYSSAKPTYEVLPVEGGYQCKLTLPSNSVLQTIIGPLGKDIRLARHLACFEACKKLHQMGALNEHLVPFIEDLSEDDHIVKNKESSSGAETLQDCAKVKLVGSLWKIVEMVELPCVHLVLHYGVLGSPSHNSFGLKPKGIYRIFVCVKMHFDLLLAFEGTTKRKELHGTANICALSGAWGDKLDAEARFFAYKLEFTCSIVSEIYSGFVLLIESKLDDDVGNIESDLYLVSKVVKASVSSCGQVDLDAKQMMKAKCFHELFFNGLFGRLVFRSKSAGGETEFLLQKDTKSLWRAKHLYLLLPLEKLNGICEGALQINWHGIDSCASAIEFLRRRYSLVTGDCDNNGIVKSPQDTSSMEMEYVGKKKIHFANCVLDADNIKNTLVLAIHTGKIYCIIDIDSNLFPESSFCSKEHDTYSDYFSKRYGITLRHPRQALLLLKQSHNPHNLLFNFQEEDARDKSSQIGSTTSKVPAHVHLPPELLYVLEFKRNVLRSLYLLPSLMYRIESLMLSSQLREEIDGQTSKSNINSSLILEALTTLRCSESFSMERLELLGDSVLKYVVSCHLFLKYPKKHEGQLSAKRSLAVCNSTLHKLAIERKLQGYIRDSAFEPRRWVAPGQRSIHPVCCDCGLETLEVPLDVKFHTEDPKVVVGKFCDRGHRWMCSKTISDCVEALIGAYYVGGGLFASLNVMKWLGIGAELELSLVDEAITAASLHTCMPKESEISILEKKIGYEFSVKGLLLEAITHLSEKELGIGCCYERLEFLGDSVLDLLITWHLYKSHTDIDPGVLTDLRSASVNNDNFAQVAVRHNLHQHLLHGSGLLLSQISEYVKAISESDPRSLPSIRAPKALGDLVESIVGAMLIDSKLSLDRVWEVFCPLLSPIVTPEKLELPPFRELNELCDSLGYCVKVNENCEKKGSMMQVEVSVQLPNDLLVREGKGANKKTAKGEASFHLLKDLEKRGISYCNFMSKGKRDNSVHIIDSPHLKMDSSACFTLNEEHSSELHKRNRFDGTNPTESILPLKYSSGDDSGFSASIPVKLSIKTKKGGPRTTLFEVCKKLQWPVPAFDSTEYKDRSLFESCEALQGSKGLNCFVSKVTLCIPKYGNIECQGEARSDKKSSFDSAAVKMLLELQKLGKVEIDPPLSS</sequence>
<evidence type="ECO:0000256" key="4">
    <source>
        <dbReference type="ARBA" id="ARBA00022722"/>
    </source>
</evidence>
<dbReference type="PROSITE" id="PS51192">
    <property type="entry name" value="HELICASE_ATP_BIND_1"/>
    <property type="match status" value="1"/>
</dbReference>
<evidence type="ECO:0000259" key="25">
    <source>
        <dbReference type="PROSITE" id="PS51327"/>
    </source>
</evidence>
<evidence type="ECO:0000256" key="20">
    <source>
        <dbReference type="SAM" id="Phobius"/>
    </source>
</evidence>
<dbReference type="InterPro" id="IPR014001">
    <property type="entry name" value="Helicase_ATP-bd"/>
</dbReference>
<evidence type="ECO:0008006" key="28">
    <source>
        <dbReference type="Google" id="ProtNLM"/>
    </source>
</evidence>
<dbReference type="PANTHER" id="PTHR14950">
    <property type="entry name" value="DICER-RELATED"/>
    <property type="match status" value="1"/>
</dbReference>
<dbReference type="InterPro" id="IPR036389">
    <property type="entry name" value="RNase_III_sf"/>
</dbReference>
<dbReference type="InterPro" id="IPR000999">
    <property type="entry name" value="RNase_III_dom"/>
</dbReference>
<evidence type="ECO:0000256" key="8">
    <source>
        <dbReference type="ARBA" id="ARBA00022759"/>
    </source>
</evidence>
<dbReference type="GO" id="GO:0003723">
    <property type="term" value="F:RNA binding"/>
    <property type="evidence" value="ECO:0007669"/>
    <property type="project" value="UniProtKB-UniRule"/>
</dbReference>
<dbReference type="InterPro" id="IPR027417">
    <property type="entry name" value="P-loop_NTPase"/>
</dbReference>
<dbReference type="SMART" id="SM00535">
    <property type="entry name" value="RIBOc"/>
    <property type="match status" value="2"/>
</dbReference>
<dbReference type="SUPFAM" id="SSF69065">
    <property type="entry name" value="RNase III domain-like"/>
    <property type="match status" value="2"/>
</dbReference>
<dbReference type="PROSITE" id="PS00517">
    <property type="entry name" value="RNASE_3_1"/>
    <property type="match status" value="1"/>
</dbReference>
<feature type="domain" description="Dicer dsRNA-binding fold" evidence="25">
    <location>
        <begin position="627"/>
        <end position="717"/>
    </location>
</feature>
<dbReference type="InterPro" id="IPR038248">
    <property type="entry name" value="Dicer_dimer_sf"/>
</dbReference>
<comment type="subcellular location">
    <subcellularLocation>
        <location evidence="3">Nucleus</location>
    </subcellularLocation>
</comment>
<dbReference type="GO" id="GO:0046872">
    <property type="term" value="F:metal ion binding"/>
    <property type="evidence" value="ECO:0007669"/>
    <property type="project" value="UniProtKB-KW"/>
</dbReference>
<dbReference type="Pfam" id="PF00271">
    <property type="entry name" value="Helicase_C"/>
    <property type="match status" value="1"/>
</dbReference>
<dbReference type="Gene3D" id="3.30.160.20">
    <property type="match status" value="1"/>
</dbReference>
<gene>
    <name evidence="26" type="ORF">V8G54_006259</name>
</gene>
<dbReference type="GO" id="GO:0004386">
    <property type="term" value="F:helicase activity"/>
    <property type="evidence" value="ECO:0007669"/>
    <property type="project" value="UniProtKB-KW"/>
</dbReference>
<keyword evidence="5" id="KW-0479">Metal-binding</keyword>
<dbReference type="GO" id="GO:0005737">
    <property type="term" value="C:cytoplasm"/>
    <property type="evidence" value="ECO:0007669"/>
    <property type="project" value="TreeGrafter"/>
</dbReference>
<keyword evidence="12" id="KW-0460">Magnesium</keyword>
<protein>
    <recommendedName>
        <fullName evidence="28">Dicer-like 3</fullName>
    </recommendedName>
</protein>
<evidence type="ECO:0000256" key="11">
    <source>
        <dbReference type="ARBA" id="ARBA00022840"/>
    </source>
</evidence>
<name>A0AAQ3P1V6_VIGMU</name>
<proteinExistence type="inferred from homology"/>
<dbReference type="Proteomes" id="UP001374535">
    <property type="component" value="Chromosome 2"/>
</dbReference>
<dbReference type="CDD" id="cd18034">
    <property type="entry name" value="DEXHc_dicer"/>
    <property type="match status" value="1"/>
</dbReference>
<evidence type="ECO:0000256" key="1">
    <source>
        <dbReference type="ARBA" id="ARBA00001936"/>
    </source>
</evidence>
<evidence type="ECO:0000256" key="2">
    <source>
        <dbReference type="ARBA" id="ARBA00001946"/>
    </source>
</evidence>
<dbReference type="FunFam" id="3.30.160.380:FF:000001">
    <property type="entry name" value="Endoribonuclease dicer-like 1"/>
    <property type="match status" value="1"/>
</dbReference>
<accession>A0AAQ3P1V6</accession>
<feature type="domain" description="PAZ" evidence="22">
    <location>
        <begin position="1006"/>
        <end position="1126"/>
    </location>
</feature>
<dbReference type="SMART" id="SM00490">
    <property type="entry name" value="HELICc"/>
    <property type="match status" value="1"/>
</dbReference>
<dbReference type="SMART" id="SM00949">
    <property type="entry name" value="PAZ"/>
    <property type="match status" value="1"/>
</dbReference>
<dbReference type="Pfam" id="PF02170">
    <property type="entry name" value="PAZ"/>
    <property type="match status" value="1"/>
</dbReference>
<dbReference type="InterPro" id="IPR006935">
    <property type="entry name" value="Helicase/UvrB_N"/>
</dbReference>
<evidence type="ECO:0000256" key="12">
    <source>
        <dbReference type="ARBA" id="ARBA00022842"/>
    </source>
</evidence>
<dbReference type="Gene3D" id="1.10.1520.10">
    <property type="entry name" value="Ribonuclease III domain"/>
    <property type="match status" value="2"/>
</dbReference>
<keyword evidence="27" id="KW-1185">Reference proteome</keyword>
<dbReference type="GO" id="GO:0005634">
    <property type="term" value="C:nucleus"/>
    <property type="evidence" value="ECO:0007669"/>
    <property type="project" value="UniProtKB-SubCell"/>
</dbReference>
<dbReference type="Pfam" id="PF04851">
    <property type="entry name" value="ResIII"/>
    <property type="match status" value="1"/>
</dbReference>
<reference evidence="26 27" key="1">
    <citation type="journal article" date="2023" name="Life. Sci Alliance">
        <title>Evolutionary insights into 3D genome organization and epigenetic landscape of Vigna mungo.</title>
        <authorList>
            <person name="Junaid A."/>
            <person name="Singh B."/>
            <person name="Bhatia S."/>
        </authorList>
    </citation>
    <scope>NUCLEOTIDE SEQUENCE [LARGE SCALE GENOMIC DNA]</scope>
    <source>
        <strain evidence="26">Urdbean</strain>
    </source>
</reference>
<dbReference type="CDD" id="cd18802">
    <property type="entry name" value="SF2_C_dicer"/>
    <property type="match status" value="1"/>
</dbReference>
<keyword evidence="4" id="KW-0540">Nuclease</keyword>
<dbReference type="Gene3D" id="3.30.160.380">
    <property type="entry name" value="Dicer dimerisation domain"/>
    <property type="match status" value="1"/>
</dbReference>
<dbReference type="FunFam" id="1.10.1520.10:FF:000008">
    <property type="entry name" value="Dicer-like 104"/>
    <property type="match status" value="1"/>
</dbReference>
<dbReference type="PROSITE" id="PS50142">
    <property type="entry name" value="RNASE_3_2"/>
    <property type="match status" value="2"/>
</dbReference>
<comment type="similarity">
    <text evidence="17 18">Belongs to the helicase family. Dicer subfamily.</text>
</comment>
<evidence type="ECO:0000256" key="19">
    <source>
        <dbReference type="SAM" id="MobiDB-lite"/>
    </source>
</evidence>
<dbReference type="SUPFAM" id="SSF101690">
    <property type="entry name" value="PAZ domain"/>
    <property type="match status" value="1"/>
</dbReference>
<dbReference type="CDD" id="cd00593">
    <property type="entry name" value="RIBOc"/>
    <property type="match status" value="2"/>
</dbReference>
<evidence type="ECO:0000256" key="5">
    <source>
        <dbReference type="ARBA" id="ARBA00022723"/>
    </source>
</evidence>
<feature type="region of interest" description="Disordered" evidence="19">
    <location>
        <begin position="1"/>
        <end position="24"/>
    </location>
</feature>
<evidence type="ECO:0000259" key="22">
    <source>
        <dbReference type="PROSITE" id="PS50821"/>
    </source>
</evidence>
<dbReference type="Pfam" id="PF03368">
    <property type="entry name" value="Dicer_dimer"/>
    <property type="match status" value="1"/>
</dbReference>
<dbReference type="EMBL" id="CP144699">
    <property type="protein sequence ID" value="WVZ18937.1"/>
    <property type="molecule type" value="Genomic_DNA"/>
</dbReference>
<dbReference type="InterPro" id="IPR003100">
    <property type="entry name" value="PAZ_dom"/>
</dbReference>
<feature type="domain" description="Helicase C-terminal" evidence="24">
    <location>
        <begin position="395"/>
        <end position="565"/>
    </location>
</feature>
<keyword evidence="16" id="KW-0539">Nucleus</keyword>
<dbReference type="PROSITE" id="PS51194">
    <property type="entry name" value="HELICASE_CTER"/>
    <property type="match status" value="1"/>
</dbReference>
<dbReference type="GO" id="GO:0010267">
    <property type="term" value="P:ta-siRNA processing"/>
    <property type="evidence" value="ECO:0007669"/>
    <property type="project" value="UniProtKB-ARBA"/>
</dbReference>
<keyword evidence="10" id="KW-0347">Helicase</keyword>
<dbReference type="GO" id="GO:0003677">
    <property type="term" value="F:DNA binding"/>
    <property type="evidence" value="ECO:0007669"/>
    <property type="project" value="InterPro"/>
</dbReference>
<keyword evidence="15" id="KW-0464">Manganese</keyword>
<keyword evidence="11" id="KW-0067">ATP-binding</keyword>
<evidence type="ECO:0000256" key="15">
    <source>
        <dbReference type="ARBA" id="ARBA00023211"/>
    </source>
</evidence>
<dbReference type="SMART" id="SM00487">
    <property type="entry name" value="DEXDc"/>
    <property type="match status" value="1"/>
</dbReference>
<keyword evidence="9" id="KW-0378">Hydrolase</keyword>
<feature type="domain" description="RNase III" evidence="21">
    <location>
        <begin position="1151"/>
        <end position="1323"/>
    </location>
</feature>
<keyword evidence="7" id="KW-0547">Nucleotide-binding</keyword>